<comment type="caution">
    <text evidence="2">The sequence shown here is derived from an EMBL/GenBank/DDBJ whole genome shotgun (WGS) entry which is preliminary data.</text>
</comment>
<evidence type="ECO:0000313" key="3">
    <source>
        <dbReference type="Proteomes" id="UP001152649"/>
    </source>
</evidence>
<accession>A0A9W4J3L5</accession>
<reference evidence="2" key="1">
    <citation type="submission" date="2021-07" db="EMBL/GenBank/DDBJ databases">
        <authorList>
            <person name="Branca A.L. A."/>
        </authorList>
    </citation>
    <scope>NUCLEOTIDE SEQUENCE</scope>
</reference>
<dbReference type="AlphaFoldDB" id="A0A9W4J3L5"/>
<sequence length="93" mass="10030">MESRANDMTSGGEVLGMSGDESPIGSSCGRGQIHILIDSYIDNTCHSRHSSGRSCKGRCLVDVLGSHIFPVGELTDNSGMSMYREIWYDLTSG</sequence>
<dbReference type="Proteomes" id="UP001152649">
    <property type="component" value="Unassembled WGS sequence"/>
</dbReference>
<name>A0A9W4J3L5_9EURO</name>
<proteinExistence type="predicted"/>
<evidence type="ECO:0000256" key="1">
    <source>
        <dbReference type="SAM" id="MobiDB-lite"/>
    </source>
</evidence>
<dbReference type="EMBL" id="CAJVPG010000222">
    <property type="protein sequence ID" value="CAG8375801.1"/>
    <property type="molecule type" value="Genomic_DNA"/>
</dbReference>
<protein>
    <submittedName>
        <fullName evidence="2">Uncharacterized protein</fullName>
    </submittedName>
</protein>
<feature type="region of interest" description="Disordered" evidence="1">
    <location>
        <begin position="1"/>
        <end position="21"/>
    </location>
</feature>
<dbReference type="OrthoDB" id="7881616at2759"/>
<keyword evidence="3" id="KW-1185">Reference proteome</keyword>
<evidence type="ECO:0000313" key="2">
    <source>
        <dbReference type="EMBL" id="CAG8375801.1"/>
    </source>
</evidence>
<gene>
    <name evidence="2" type="ORF">PSALAMII_LOCUS5209</name>
</gene>
<organism evidence="2 3">
    <name type="scientific">Penicillium salamii</name>
    <dbReference type="NCBI Taxonomy" id="1612424"/>
    <lineage>
        <taxon>Eukaryota</taxon>
        <taxon>Fungi</taxon>
        <taxon>Dikarya</taxon>
        <taxon>Ascomycota</taxon>
        <taxon>Pezizomycotina</taxon>
        <taxon>Eurotiomycetes</taxon>
        <taxon>Eurotiomycetidae</taxon>
        <taxon>Eurotiales</taxon>
        <taxon>Aspergillaceae</taxon>
        <taxon>Penicillium</taxon>
    </lineage>
</organism>